<sequence>MWRKDDSCRFRVHIVQGDQFHAILKRRASVTLGLIKQMDNDAMFKPDMSSQAVCAAKVVPKIDTMDDLFKRYLEVFSEN</sequence>
<dbReference type="AlphaFoldDB" id="A0AAN8XL90"/>
<gene>
    <name evidence="1" type="ORF">SK128_000305</name>
</gene>
<proteinExistence type="predicted"/>
<keyword evidence="2" id="KW-1185">Reference proteome</keyword>
<comment type="caution">
    <text evidence="1">The sequence shown here is derived from an EMBL/GenBank/DDBJ whole genome shotgun (WGS) entry which is preliminary data.</text>
</comment>
<evidence type="ECO:0000313" key="1">
    <source>
        <dbReference type="EMBL" id="KAK7080585.1"/>
    </source>
</evidence>
<feature type="non-terminal residue" evidence="1">
    <location>
        <position position="79"/>
    </location>
</feature>
<evidence type="ECO:0000313" key="2">
    <source>
        <dbReference type="Proteomes" id="UP001381693"/>
    </source>
</evidence>
<accession>A0AAN8XL90</accession>
<dbReference type="EMBL" id="JAXCGZ010005858">
    <property type="protein sequence ID" value="KAK7080585.1"/>
    <property type="molecule type" value="Genomic_DNA"/>
</dbReference>
<reference evidence="1 2" key="1">
    <citation type="submission" date="2023-11" db="EMBL/GenBank/DDBJ databases">
        <title>Halocaridina rubra genome assembly.</title>
        <authorList>
            <person name="Smith C."/>
        </authorList>
    </citation>
    <scope>NUCLEOTIDE SEQUENCE [LARGE SCALE GENOMIC DNA]</scope>
    <source>
        <strain evidence="1">EP-1</strain>
        <tissue evidence="1">Whole</tissue>
    </source>
</reference>
<name>A0AAN8XL90_HALRR</name>
<protein>
    <submittedName>
        <fullName evidence="1">Uncharacterized protein</fullName>
    </submittedName>
</protein>
<organism evidence="1 2">
    <name type="scientific">Halocaridina rubra</name>
    <name type="common">Hawaiian red shrimp</name>
    <dbReference type="NCBI Taxonomy" id="373956"/>
    <lineage>
        <taxon>Eukaryota</taxon>
        <taxon>Metazoa</taxon>
        <taxon>Ecdysozoa</taxon>
        <taxon>Arthropoda</taxon>
        <taxon>Crustacea</taxon>
        <taxon>Multicrustacea</taxon>
        <taxon>Malacostraca</taxon>
        <taxon>Eumalacostraca</taxon>
        <taxon>Eucarida</taxon>
        <taxon>Decapoda</taxon>
        <taxon>Pleocyemata</taxon>
        <taxon>Caridea</taxon>
        <taxon>Atyoidea</taxon>
        <taxon>Atyidae</taxon>
        <taxon>Halocaridina</taxon>
    </lineage>
</organism>
<dbReference type="Proteomes" id="UP001381693">
    <property type="component" value="Unassembled WGS sequence"/>
</dbReference>